<evidence type="ECO:0000256" key="4">
    <source>
        <dbReference type="ARBA" id="ARBA00022729"/>
    </source>
</evidence>
<name>A0A9X4M5R0_9ACTN</name>
<dbReference type="InterPro" id="IPR005490">
    <property type="entry name" value="LD_TPept_cat_dom"/>
</dbReference>
<reference evidence="16" key="1">
    <citation type="submission" date="2022-08" db="EMBL/GenBank/DDBJ databases">
        <title>Genome analysis of Corynebacteriales strain.</title>
        <authorList>
            <person name="Lee S.D."/>
        </authorList>
    </citation>
    <scope>NUCLEOTIDE SEQUENCE</scope>
    <source>
        <strain evidence="16">D3-21</strain>
    </source>
</reference>
<dbReference type="GO" id="GO:0005576">
    <property type="term" value="C:extracellular region"/>
    <property type="evidence" value="ECO:0007669"/>
    <property type="project" value="TreeGrafter"/>
</dbReference>
<keyword evidence="2" id="KW-1003">Cell membrane</keyword>
<keyword evidence="6 13" id="KW-0573">Peptidoglycan synthesis</keyword>
<dbReference type="FunFam" id="2.40.440.10:FF:000005">
    <property type="entry name" value="L,D-transpeptidase 2"/>
    <property type="match status" value="1"/>
</dbReference>
<evidence type="ECO:0000256" key="10">
    <source>
        <dbReference type="ARBA" id="ARBA00023315"/>
    </source>
</evidence>
<keyword evidence="10" id="KW-0012">Acyltransferase</keyword>
<feature type="active site" description="Nucleophile" evidence="13">
    <location>
        <position position="248"/>
    </location>
</feature>
<evidence type="ECO:0000256" key="7">
    <source>
        <dbReference type="ARBA" id="ARBA00023136"/>
    </source>
</evidence>
<gene>
    <name evidence="16" type="ORF">NVS88_18085</name>
</gene>
<dbReference type="Pfam" id="PF17964">
    <property type="entry name" value="Big_10"/>
    <property type="match status" value="1"/>
</dbReference>
<dbReference type="AlphaFoldDB" id="A0A9X4M5R0"/>
<evidence type="ECO:0000256" key="8">
    <source>
        <dbReference type="ARBA" id="ARBA00023139"/>
    </source>
</evidence>
<feature type="active site" description="Proton donor/acceptor" evidence="13">
    <location>
        <position position="230"/>
    </location>
</feature>
<proteinExistence type="predicted"/>
<sequence length="296" mass="31564">MLATTAAVGAAAALMLSTAAVAAPLWPGGPDVPGAPAVQLPAVPGIPGLKPAPPAKPNFSAPRVTPSEGAVVGVAQPVIINFNEPVTDHATAEKFIKITTAPKTDGAFHWFSDRQVRWRPQNLWPANTKITVDAGDTHNTFSTGDAVVTTADDATHMMTITRNGQVIKTMPTSMGKPGHETPNGIYTLADRYADMTMDSSTYGVPVDSPQGYRIDVKYATRMSNDGIFVHGAPWSVWAQGNTDTSHGCLNVSIPNAQWFYENTRTGDPVIVKNSTGERHGLDGLTDFSMPWNQWAD</sequence>
<dbReference type="GO" id="GO:0018104">
    <property type="term" value="P:peptidoglycan-protein cross-linking"/>
    <property type="evidence" value="ECO:0007669"/>
    <property type="project" value="TreeGrafter"/>
</dbReference>
<evidence type="ECO:0000256" key="6">
    <source>
        <dbReference type="ARBA" id="ARBA00022984"/>
    </source>
</evidence>
<evidence type="ECO:0000256" key="11">
    <source>
        <dbReference type="ARBA" id="ARBA00023316"/>
    </source>
</evidence>
<dbReference type="GO" id="GO:0008360">
    <property type="term" value="P:regulation of cell shape"/>
    <property type="evidence" value="ECO:0007669"/>
    <property type="project" value="UniProtKB-UniRule"/>
</dbReference>
<keyword evidence="8" id="KW-0564">Palmitate</keyword>
<dbReference type="SUPFAM" id="SSF141523">
    <property type="entry name" value="L,D-transpeptidase catalytic domain-like"/>
    <property type="match status" value="1"/>
</dbReference>
<evidence type="ECO:0000259" key="15">
    <source>
        <dbReference type="PROSITE" id="PS52029"/>
    </source>
</evidence>
<dbReference type="CDD" id="cd16913">
    <property type="entry name" value="YkuD_like"/>
    <property type="match status" value="1"/>
</dbReference>
<keyword evidence="11 13" id="KW-0961">Cell wall biogenesis/degradation</keyword>
<dbReference type="GO" id="GO:0016746">
    <property type="term" value="F:acyltransferase activity"/>
    <property type="evidence" value="ECO:0007669"/>
    <property type="project" value="UniProtKB-KW"/>
</dbReference>
<keyword evidence="4 14" id="KW-0732">Signal</keyword>
<dbReference type="PROSITE" id="PS52029">
    <property type="entry name" value="LD_TPASE"/>
    <property type="match status" value="1"/>
</dbReference>
<dbReference type="Gene3D" id="2.60.40.3710">
    <property type="match status" value="1"/>
</dbReference>
<dbReference type="PANTHER" id="PTHR30582">
    <property type="entry name" value="L,D-TRANSPEPTIDASE"/>
    <property type="match status" value="1"/>
</dbReference>
<feature type="signal peptide" evidence="14">
    <location>
        <begin position="1"/>
        <end position="22"/>
    </location>
</feature>
<keyword evidence="9" id="KW-0449">Lipoprotein</keyword>
<dbReference type="InterPro" id="IPR041280">
    <property type="entry name" value="Big_10"/>
</dbReference>
<dbReference type="Gene3D" id="2.40.440.10">
    <property type="entry name" value="L,D-transpeptidase catalytic domain-like"/>
    <property type="match status" value="1"/>
</dbReference>
<dbReference type="PANTHER" id="PTHR30582:SF2">
    <property type="entry name" value="L,D-TRANSPEPTIDASE YCIB-RELATED"/>
    <property type="match status" value="1"/>
</dbReference>
<evidence type="ECO:0000313" key="16">
    <source>
        <dbReference type="EMBL" id="MDG3016467.1"/>
    </source>
</evidence>
<evidence type="ECO:0000256" key="12">
    <source>
        <dbReference type="ARBA" id="ARBA00060592"/>
    </source>
</evidence>
<dbReference type="GO" id="GO:0071972">
    <property type="term" value="F:peptidoglycan L,D-transpeptidase activity"/>
    <property type="evidence" value="ECO:0007669"/>
    <property type="project" value="TreeGrafter"/>
</dbReference>
<comment type="pathway">
    <text evidence="12">Glycan biosynthesis.</text>
</comment>
<evidence type="ECO:0000256" key="9">
    <source>
        <dbReference type="ARBA" id="ARBA00023288"/>
    </source>
</evidence>
<feature type="chain" id="PRO_5040838372" evidence="14">
    <location>
        <begin position="23"/>
        <end position="296"/>
    </location>
</feature>
<comment type="pathway">
    <text evidence="1 13">Cell wall biogenesis; peptidoglycan biosynthesis.</text>
</comment>
<dbReference type="EMBL" id="JANRHA010000013">
    <property type="protein sequence ID" value="MDG3016467.1"/>
    <property type="molecule type" value="Genomic_DNA"/>
</dbReference>
<dbReference type="Pfam" id="PF03734">
    <property type="entry name" value="YkuD"/>
    <property type="match status" value="1"/>
</dbReference>
<keyword evidence="3" id="KW-0808">Transferase</keyword>
<keyword evidence="7" id="KW-0472">Membrane</keyword>
<comment type="caution">
    <text evidence="16">The sequence shown here is derived from an EMBL/GenBank/DDBJ whole genome shotgun (WGS) entry which is preliminary data.</text>
</comment>
<keyword evidence="5 13" id="KW-0133">Cell shape</keyword>
<protein>
    <submittedName>
        <fullName evidence="16">Ig-like domain-containing protein</fullName>
    </submittedName>
</protein>
<feature type="domain" description="L,D-TPase catalytic" evidence="15">
    <location>
        <begin position="147"/>
        <end position="272"/>
    </location>
</feature>
<organism evidence="16 17">
    <name type="scientific">Speluncibacter jeojiensis</name>
    <dbReference type="NCBI Taxonomy" id="2710754"/>
    <lineage>
        <taxon>Bacteria</taxon>
        <taxon>Bacillati</taxon>
        <taxon>Actinomycetota</taxon>
        <taxon>Actinomycetes</taxon>
        <taxon>Mycobacteriales</taxon>
        <taxon>Speluncibacteraceae</taxon>
        <taxon>Speluncibacter</taxon>
    </lineage>
</organism>
<evidence type="ECO:0000256" key="2">
    <source>
        <dbReference type="ARBA" id="ARBA00022475"/>
    </source>
</evidence>
<evidence type="ECO:0000256" key="1">
    <source>
        <dbReference type="ARBA" id="ARBA00004752"/>
    </source>
</evidence>
<evidence type="ECO:0000313" key="17">
    <source>
        <dbReference type="Proteomes" id="UP001152755"/>
    </source>
</evidence>
<evidence type="ECO:0000256" key="14">
    <source>
        <dbReference type="SAM" id="SignalP"/>
    </source>
</evidence>
<evidence type="ECO:0000256" key="13">
    <source>
        <dbReference type="PROSITE-ProRule" id="PRU01373"/>
    </source>
</evidence>
<evidence type="ECO:0000256" key="3">
    <source>
        <dbReference type="ARBA" id="ARBA00022679"/>
    </source>
</evidence>
<dbReference type="InterPro" id="IPR050979">
    <property type="entry name" value="LD-transpeptidase"/>
</dbReference>
<accession>A0A9X4M5R0</accession>
<dbReference type="Proteomes" id="UP001152755">
    <property type="component" value="Unassembled WGS sequence"/>
</dbReference>
<dbReference type="GO" id="GO:0071555">
    <property type="term" value="P:cell wall organization"/>
    <property type="evidence" value="ECO:0007669"/>
    <property type="project" value="UniProtKB-UniRule"/>
</dbReference>
<evidence type="ECO:0000256" key="5">
    <source>
        <dbReference type="ARBA" id="ARBA00022960"/>
    </source>
</evidence>
<dbReference type="InterPro" id="IPR038063">
    <property type="entry name" value="Transpep_catalytic_dom"/>
</dbReference>
<keyword evidence="17" id="KW-1185">Reference proteome</keyword>
<dbReference type="CDD" id="cd13432">
    <property type="entry name" value="LDT_IgD_like_2"/>
    <property type="match status" value="1"/>
</dbReference>